<gene>
    <name evidence="3" type="ORF">KOW79_004976</name>
</gene>
<keyword evidence="4" id="KW-1185">Reference proteome</keyword>
<reference evidence="3 4" key="1">
    <citation type="submission" date="2021-06" db="EMBL/GenBank/DDBJ databases">
        <title>Chromosome-level genome assembly of the red-tail catfish (Hemibagrus wyckioides).</title>
        <authorList>
            <person name="Shao F."/>
        </authorList>
    </citation>
    <scope>NUCLEOTIDE SEQUENCE [LARGE SCALE GENOMIC DNA]</scope>
    <source>
        <strain evidence="3">EC202008001</strain>
        <tissue evidence="3">Blood</tissue>
    </source>
</reference>
<keyword evidence="2" id="KW-0732">Signal</keyword>
<sequence>MLITRRADMSDGVFILFILSLTLQDVCTTEFQVWTLLQNDYNDNSSVNVICKYIAPEDWTISAELYINNERKCSNDESTAVCSGRKEGNQFNFTLKITAEQNGFPCHCMVYRSTPIPVQVRVGRKVMLLPGCSIPPPIPLDHLTTKDVDVSNQSALTGYLTLVLLGIVLLLCFYSLILTVVYIRLRIKISEELQITYVPMQKRGARPKKKVKGKGSDKNAEYMDMREVHQQVQPIRDVNHNSRLNPVVATV</sequence>
<proteinExistence type="predicted"/>
<feature type="signal peptide" evidence="2">
    <location>
        <begin position="1"/>
        <end position="28"/>
    </location>
</feature>
<keyword evidence="1" id="KW-1133">Transmembrane helix</keyword>
<comment type="caution">
    <text evidence="3">The sequence shown here is derived from an EMBL/GenBank/DDBJ whole genome shotgun (WGS) entry which is preliminary data.</text>
</comment>
<evidence type="ECO:0000313" key="4">
    <source>
        <dbReference type="Proteomes" id="UP000824219"/>
    </source>
</evidence>
<evidence type="ECO:0000256" key="2">
    <source>
        <dbReference type="SAM" id="SignalP"/>
    </source>
</evidence>
<keyword evidence="1" id="KW-0812">Transmembrane</keyword>
<dbReference type="AlphaFoldDB" id="A0A9D3P1W3"/>
<dbReference type="EMBL" id="JAHKSW010000006">
    <property type="protein sequence ID" value="KAG7331007.1"/>
    <property type="molecule type" value="Genomic_DNA"/>
</dbReference>
<evidence type="ECO:0000313" key="3">
    <source>
        <dbReference type="EMBL" id="KAG7331007.1"/>
    </source>
</evidence>
<feature type="chain" id="PRO_5039066106" evidence="2">
    <location>
        <begin position="29"/>
        <end position="251"/>
    </location>
</feature>
<dbReference type="OrthoDB" id="8439679at2759"/>
<evidence type="ECO:0000256" key="1">
    <source>
        <dbReference type="SAM" id="Phobius"/>
    </source>
</evidence>
<dbReference type="Proteomes" id="UP000824219">
    <property type="component" value="Linkage Group LG06"/>
</dbReference>
<keyword evidence="1" id="KW-0472">Membrane</keyword>
<accession>A0A9D3P1W3</accession>
<protein>
    <submittedName>
        <fullName evidence="3">Uncharacterized protein</fullName>
    </submittedName>
</protein>
<name>A0A9D3P1W3_9TELE</name>
<organism evidence="3 4">
    <name type="scientific">Hemibagrus wyckioides</name>
    <dbReference type="NCBI Taxonomy" id="337641"/>
    <lineage>
        <taxon>Eukaryota</taxon>
        <taxon>Metazoa</taxon>
        <taxon>Chordata</taxon>
        <taxon>Craniata</taxon>
        <taxon>Vertebrata</taxon>
        <taxon>Euteleostomi</taxon>
        <taxon>Actinopterygii</taxon>
        <taxon>Neopterygii</taxon>
        <taxon>Teleostei</taxon>
        <taxon>Ostariophysi</taxon>
        <taxon>Siluriformes</taxon>
        <taxon>Bagridae</taxon>
        <taxon>Hemibagrus</taxon>
    </lineage>
</organism>
<feature type="transmembrane region" description="Helical" evidence="1">
    <location>
        <begin position="159"/>
        <end position="183"/>
    </location>
</feature>